<evidence type="ECO:0000313" key="2">
    <source>
        <dbReference type="Proteomes" id="UP001596303"/>
    </source>
</evidence>
<evidence type="ECO:0000313" key="1">
    <source>
        <dbReference type="EMBL" id="MFC6197543.1"/>
    </source>
</evidence>
<sequence length="342" mass="38695">MNIEDFVPEVGQGIDKIGFLFGAGTSFEAGYPLISGLTKQVFQELESDERDLLSSILEQQSLAYDQELGTPNIEEIADFVTARQVNADCPQSKRLLDKIRKLIREAILGVTTPNISDHVAFFEALKVRAFDRPTDIFIITTNYDLLFEEAASYAGVRMNNGFVGTTFRYFSEAEFGLSYGTLSGQKFQKESGLRVHLYKLHGSISWFKDGSEIREVDPLRIQAQHERCMILPRRSKIIETLHNPHDRLFRRCSELIGRDCKFLISNGFSFGDDHINSHLITPKISNGSIRITNFCEFEPSALSAVRDRPNVIHQCSDKKVHRGIETPGGSTAWQFGNFTRLF</sequence>
<dbReference type="SUPFAM" id="SSF52467">
    <property type="entry name" value="DHS-like NAD/FAD-binding domain"/>
    <property type="match status" value="1"/>
</dbReference>
<organism evidence="1 2">
    <name type="scientific">Ponticaulis profundi</name>
    <dbReference type="NCBI Taxonomy" id="2665222"/>
    <lineage>
        <taxon>Bacteria</taxon>
        <taxon>Pseudomonadati</taxon>
        <taxon>Pseudomonadota</taxon>
        <taxon>Alphaproteobacteria</taxon>
        <taxon>Hyphomonadales</taxon>
        <taxon>Hyphomonadaceae</taxon>
        <taxon>Ponticaulis</taxon>
    </lineage>
</organism>
<dbReference type="RefSeq" id="WP_377376605.1">
    <property type="nucleotide sequence ID" value="NZ_JBHSSW010000005.1"/>
</dbReference>
<comment type="caution">
    <text evidence="1">The sequence shown here is derived from an EMBL/GenBank/DDBJ whole genome shotgun (WGS) entry which is preliminary data.</text>
</comment>
<reference evidence="2" key="1">
    <citation type="journal article" date="2019" name="Int. J. Syst. Evol. Microbiol.">
        <title>The Global Catalogue of Microorganisms (GCM) 10K type strain sequencing project: providing services to taxonomists for standard genome sequencing and annotation.</title>
        <authorList>
            <consortium name="The Broad Institute Genomics Platform"/>
            <consortium name="The Broad Institute Genome Sequencing Center for Infectious Disease"/>
            <person name="Wu L."/>
            <person name="Ma J."/>
        </authorList>
    </citation>
    <scope>NUCLEOTIDE SEQUENCE [LARGE SCALE GENOMIC DNA]</scope>
    <source>
        <strain evidence="2">CGMCC-1.15741</strain>
    </source>
</reference>
<proteinExistence type="predicted"/>
<dbReference type="Pfam" id="PF13289">
    <property type="entry name" value="SIR2_2"/>
    <property type="match status" value="1"/>
</dbReference>
<dbReference type="InterPro" id="IPR029035">
    <property type="entry name" value="DHS-like_NAD/FAD-binding_dom"/>
</dbReference>
<protein>
    <submittedName>
        <fullName evidence="1">SIR2 family protein</fullName>
    </submittedName>
</protein>
<accession>A0ABW1S7D6</accession>
<dbReference type="EMBL" id="JBHSSW010000005">
    <property type="protein sequence ID" value="MFC6197543.1"/>
    <property type="molecule type" value="Genomic_DNA"/>
</dbReference>
<dbReference type="Proteomes" id="UP001596303">
    <property type="component" value="Unassembled WGS sequence"/>
</dbReference>
<keyword evidence="2" id="KW-1185">Reference proteome</keyword>
<name>A0ABW1S7D6_9PROT</name>
<gene>
    <name evidence="1" type="ORF">ACFQDM_05610</name>
</gene>